<feature type="domain" description="HNH nuclease" evidence="1">
    <location>
        <begin position="161"/>
        <end position="226"/>
    </location>
</feature>
<protein>
    <submittedName>
        <fullName evidence="2">5-methylcytosine-specific restriction enzyme A</fullName>
    </submittedName>
</protein>
<dbReference type="EMBL" id="FQVD01000005">
    <property type="protein sequence ID" value="SHE71625.1"/>
    <property type="molecule type" value="Genomic_DNA"/>
</dbReference>
<dbReference type="GO" id="GO:0008270">
    <property type="term" value="F:zinc ion binding"/>
    <property type="evidence" value="ECO:0007669"/>
    <property type="project" value="InterPro"/>
</dbReference>
<organism evidence="2 3">
    <name type="scientific">Bacteroides faecichinchillae</name>
    <dbReference type="NCBI Taxonomy" id="871325"/>
    <lineage>
        <taxon>Bacteria</taxon>
        <taxon>Pseudomonadati</taxon>
        <taxon>Bacteroidota</taxon>
        <taxon>Bacteroidia</taxon>
        <taxon>Bacteroidales</taxon>
        <taxon>Bacteroidaceae</taxon>
        <taxon>Bacteroides</taxon>
    </lineage>
</organism>
<dbReference type="STRING" id="871325.SAMN05444349_10586"/>
<keyword evidence="3" id="KW-1185">Reference proteome</keyword>
<dbReference type="Pfam" id="PF01844">
    <property type="entry name" value="HNH"/>
    <property type="match status" value="1"/>
</dbReference>
<dbReference type="InterPro" id="IPR002711">
    <property type="entry name" value="HNH"/>
</dbReference>
<dbReference type="AlphaFoldDB" id="A0A1M4VRX6"/>
<evidence type="ECO:0000313" key="3">
    <source>
        <dbReference type="Proteomes" id="UP000184436"/>
    </source>
</evidence>
<dbReference type="InterPro" id="IPR003615">
    <property type="entry name" value="HNH_nuc"/>
</dbReference>
<reference evidence="2 3" key="1">
    <citation type="submission" date="2016-11" db="EMBL/GenBank/DDBJ databases">
        <authorList>
            <person name="Jaros S."/>
            <person name="Januszkiewicz K."/>
            <person name="Wedrychowicz H."/>
        </authorList>
    </citation>
    <scope>NUCLEOTIDE SEQUENCE [LARGE SCALE GENOMIC DNA]</scope>
    <source>
        <strain evidence="2 3">DSM 26883</strain>
    </source>
</reference>
<dbReference type="Proteomes" id="UP000184436">
    <property type="component" value="Unassembled WGS sequence"/>
</dbReference>
<dbReference type="RefSeq" id="WP_025073828.1">
    <property type="nucleotide sequence ID" value="NZ_FQVD01000005.1"/>
</dbReference>
<name>A0A1M4VRX6_9BACE</name>
<dbReference type="GO" id="GO:0004519">
    <property type="term" value="F:endonuclease activity"/>
    <property type="evidence" value="ECO:0007669"/>
    <property type="project" value="InterPro"/>
</dbReference>
<evidence type="ECO:0000313" key="2">
    <source>
        <dbReference type="EMBL" id="SHE71625.1"/>
    </source>
</evidence>
<dbReference type="Gene3D" id="1.10.30.50">
    <property type="match status" value="1"/>
</dbReference>
<dbReference type="GO" id="GO:0003676">
    <property type="term" value="F:nucleic acid binding"/>
    <property type="evidence" value="ECO:0007669"/>
    <property type="project" value="InterPro"/>
</dbReference>
<accession>A0A1M4VRX6</accession>
<proteinExistence type="predicted"/>
<gene>
    <name evidence="2" type="ORF">SAMN05444349_10586</name>
</gene>
<evidence type="ECO:0000259" key="1">
    <source>
        <dbReference type="SMART" id="SM00507"/>
    </source>
</evidence>
<dbReference type="SMART" id="SM00507">
    <property type="entry name" value="HNHc"/>
    <property type="match status" value="1"/>
</dbReference>
<dbReference type="CDD" id="cd00085">
    <property type="entry name" value="HNHc"/>
    <property type="match status" value="1"/>
</dbReference>
<sequence length="244" mass="27997">MEKLGRLIENTSELMDNLLQVDTYLSGDNEDDYNAMIRLISRGTDFVVYKSADKIHFAPSRFVGYLSNRLIVHLVKRNGKNGTKTTPTINKILGCNCEYNEDLENGYLEFCHELQVVPKRMVNTQRKFWVLNDDLNTKYSDEYYEGTMQQVLVNKYERNPIARKKCIEKHGCICQVCGMDFAKVYGELGTGFIHVHHIVPISTQKGKNHKIDPENSLVPVCPNCHAMLHKGKLSIEELREILGK</sequence>